<gene>
    <name evidence="2" type="ORF">Zmor_001225</name>
</gene>
<evidence type="ECO:0008006" key="4">
    <source>
        <dbReference type="Google" id="ProtNLM"/>
    </source>
</evidence>
<dbReference type="GO" id="GO:0032981">
    <property type="term" value="P:mitochondrial respiratory chain complex I assembly"/>
    <property type="evidence" value="ECO:0007669"/>
    <property type="project" value="InterPro"/>
</dbReference>
<accession>A0AA38J232</accession>
<reference evidence="2" key="1">
    <citation type="journal article" date="2023" name="G3 (Bethesda)">
        <title>Whole genome assemblies of Zophobas morio and Tenebrio molitor.</title>
        <authorList>
            <person name="Kaur S."/>
            <person name="Stinson S.A."/>
            <person name="diCenzo G.C."/>
        </authorList>
    </citation>
    <scope>NUCLEOTIDE SEQUENCE</scope>
    <source>
        <strain evidence="2">QUZm001</strain>
    </source>
</reference>
<dbReference type="InterPro" id="IPR009622">
    <property type="entry name" value="NDUFAF4"/>
</dbReference>
<comment type="caution">
    <text evidence="2">The sequence shown here is derived from an EMBL/GenBank/DDBJ whole genome shotgun (WGS) entry which is preliminary data.</text>
</comment>
<name>A0AA38J232_9CUCU</name>
<sequence>MYDGCFELNSSQKSRKMGKILSLMGRPLRNFNVESRAHKIISQEKPVPAPKHKSDQLIYDEIMKNHPEGSDETQIKHVQLDKYLKDVYVKSHDPNPPQKAQTNPDRPLPLNRHQVEDYEYGFKEPDKIPIGKTTLRQALQFITDHHNDSKLHTPQKIAQDYQIPEESIKNILKYYRVFEVYIPEQRKVKAKFAGPSVPRIKVTAQPKKQLSSGKDKDDT</sequence>
<evidence type="ECO:0000256" key="1">
    <source>
        <dbReference type="SAM" id="MobiDB-lite"/>
    </source>
</evidence>
<dbReference type="PANTHER" id="PTHR13338">
    <property type="entry name" value="UPF0240 PROTEIN"/>
    <property type="match status" value="1"/>
</dbReference>
<dbReference type="AlphaFoldDB" id="A0AA38J232"/>
<evidence type="ECO:0000313" key="3">
    <source>
        <dbReference type="Proteomes" id="UP001168821"/>
    </source>
</evidence>
<dbReference type="Proteomes" id="UP001168821">
    <property type="component" value="Unassembled WGS sequence"/>
</dbReference>
<dbReference type="EMBL" id="JALNTZ010000001">
    <property type="protein sequence ID" value="KAJ3665746.1"/>
    <property type="molecule type" value="Genomic_DNA"/>
</dbReference>
<evidence type="ECO:0000313" key="2">
    <source>
        <dbReference type="EMBL" id="KAJ3665746.1"/>
    </source>
</evidence>
<protein>
    <recommendedName>
        <fullName evidence="4">NDUFAF4-like protein</fullName>
    </recommendedName>
</protein>
<feature type="region of interest" description="Disordered" evidence="1">
    <location>
        <begin position="89"/>
        <end position="111"/>
    </location>
</feature>
<dbReference type="PANTHER" id="PTHR13338:SF4">
    <property type="entry name" value="NADH DEHYDROGENASE [UBIQUINONE] 1 ALPHA SUBCOMPLEX ASSEMBLY FACTOR 4"/>
    <property type="match status" value="1"/>
</dbReference>
<keyword evidence="3" id="KW-1185">Reference proteome</keyword>
<dbReference type="Pfam" id="PF06784">
    <property type="entry name" value="UPF0240"/>
    <property type="match status" value="1"/>
</dbReference>
<proteinExistence type="predicted"/>
<dbReference type="GO" id="GO:0005739">
    <property type="term" value="C:mitochondrion"/>
    <property type="evidence" value="ECO:0007669"/>
    <property type="project" value="TreeGrafter"/>
</dbReference>
<organism evidence="2 3">
    <name type="scientific">Zophobas morio</name>
    <dbReference type="NCBI Taxonomy" id="2755281"/>
    <lineage>
        <taxon>Eukaryota</taxon>
        <taxon>Metazoa</taxon>
        <taxon>Ecdysozoa</taxon>
        <taxon>Arthropoda</taxon>
        <taxon>Hexapoda</taxon>
        <taxon>Insecta</taxon>
        <taxon>Pterygota</taxon>
        <taxon>Neoptera</taxon>
        <taxon>Endopterygota</taxon>
        <taxon>Coleoptera</taxon>
        <taxon>Polyphaga</taxon>
        <taxon>Cucujiformia</taxon>
        <taxon>Tenebrionidae</taxon>
        <taxon>Zophobas</taxon>
    </lineage>
</organism>
<feature type="region of interest" description="Disordered" evidence="1">
    <location>
        <begin position="193"/>
        <end position="219"/>
    </location>
</feature>